<sequence>MFHIKSLELVHWDYWQRIKNIPLDAKIITIAGQNGSGKTTLLDALRTLFGLDCSMGRTYKHYARHSGQQTAWLRAVVDNKAVGKQLSNRPFRSSGFFSDDEVTLFCQIQKNGGDWKRQYLMRPGNVQIEDIGDVGNDWLGVENYRKRLANAGLSPAMAKVLALEQGETDKLCEYAPRQLLDLVFQVFGDKEVLDAYDEAKRHQRDTEEELKRFEAELDASKTNLEGLRLRVANYHQWEDLNKERRNLQEEALPTLEYHEAREKQGNISRQLREARKPLQQADAQLADKRHAVTNFARALTEAQQHETVLEQESTSLQSRLNLINGKLKPLDSLLEQKARLQKLAADSGADLAEVAQQLQEKEIELARQRNARDAVAAKIAGEMATISALQGKTAMPEPEAQRSMRRALNDAGISHAMLSDIVEVTDPRWQGAVEGVLGGYASVVLLDKAGDATSAYRLAEKERYRHFIVTDLVNAHATRDDSLMSVVKFAAKVPSWLVEQLSRITRVDSVDAGAKLGNNDEWITPEAYHRERRGGRSLFVEASRYRFGTAGRTQRMEAIQKALPALEAQEDTLTLAVSKLASEISALKTRLAGVDAAKELAARHDEFEEASRNAVPLRTERTEVGSRLGELQNLIKTAVVARTRADTTCQNARFALSEAEAGTRLNLKRQIEQRADHARALLTLRKNWRHLPKGWRRLERRLALVAEHQNTHQVTLRLHTLEASLARSDWELDATVIDQYTRLSEQLGGRQSETDERRYQNNRAIEATGNARGAYMERLRYTIKTYSKNIKELGELAGIEVHADPVKLENDDVLLSQAGLHVRFKFDGKGIIGMNDGEASGGQQVMKSLVLLIALLKSEEGSGGFVFIDEPFAHLDIRNIQLVGEFLKNTDAQYLMTTPLTHNTDVYDPSELTLITSKKKKDTQWAQPIFVLQRRAADVEAGKAASKADGKAGAKATAKAA</sequence>
<gene>
    <name evidence="4" type="primary">smc_3</name>
    <name evidence="4" type="ORF">DUPY_16180</name>
</gene>
<feature type="coiled-coil region" evidence="2">
    <location>
        <begin position="196"/>
        <end position="230"/>
    </location>
</feature>
<proteinExistence type="predicted"/>
<dbReference type="Proteomes" id="UP000175989">
    <property type="component" value="Unassembled WGS sequence"/>
</dbReference>
<dbReference type="InterPro" id="IPR027417">
    <property type="entry name" value="P-loop_NTPase"/>
</dbReference>
<evidence type="ECO:0000313" key="5">
    <source>
        <dbReference type="Proteomes" id="UP000175989"/>
    </source>
</evidence>
<dbReference type="AlphaFoldDB" id="A0A1E7WY00"/>
<evidence type="ECO:0000256" key="1">
    <source>
        <dbReference type="ARBA" id="ARBA00023054"/>
    </source>
</evidence>
<keyword evidence="5" id="KW-1185">Reference proteome</keyword>
<dbReference type="GO" id="GO:0005524">
    <property type="term" value="F:ATP binding"/>
    <property type="evidence" value="ECO:0007669"/>
    <property type="project" value="InterPro"/>
</dbReference>
<keyword evidence="1 2" id="KW-0175">Coiled coil</keyword>
<accession>A0A1E7WY00</accession>
<dbReference type="PANTHER" id="PTHR43977">
    <property type="entry name" value="STRUCTURAL MAINTENANCE OF CHROMOSOMES PROTEIN 3"/>
    <property type="match status" value="1"/>
</dbReference>
<dbReference type="GO" id="GO:0051276">
    <property type="term" value="P:chromosome organization"/>
    <property type="evidence" value="ECO:0007669"/>
    <property type="project" value="InterPro"/>
</dbReference>
<comment type="caution">
    <text evidence="4">The sequence shown here is derived from an EMBL/GenBank/DDBJ whole genome shotgun (WGS) entry which is preliminary data.</text>
</comment>
<dbReference type="SUPFAM" id="SSF75553">
    <property type="entry name" value="Smc hinge domain"/>
    <property type="match status" value="1"/>
</dbReference>
<dbReference type="InterPro" id="IPR003395">
    <property type="entry name" value="RecF/RecN/SMC_N"/>
</dbReference>
<feature type="domain" description="RecF/RecN/SMC N-terminal" evidence="3">
    <location>
        <begin position="7"/>
        <end position="898"/>
    </location>
</feature>
<dbReference type="GO" id="GO:0005694">
    <property type="term" value="C:chromosome"/>
    <property type="evidence" value="ECO:0007669"/>
    <property type="project" value="InterPro"/>
</dbReference>
<reference evidence="5" key="1">
    <citation type="journal article" date="2016" name="Front. Microbiol.">
        <title>Molecular Keys to the Janthinobacterium and Duganella spp. Interaction with the Plant Pathogen Fusarium graminearum.</title>
        <authorList>
            <person name="Haack F.S."/>
            <person name="Poehlein A."/>
            <person name="Kroger C."/>
            <person name="Voigt C.A."/>
            <person name="Piepenbring M."/>
            <person name="Bode H.B."/>
            <person name="Daniel R."/>
            <person name="Schafer W."/>
            <person name="Streit W.R."/>
        </authorList>
    </citation>
    <scope>NUCLEOTIDE SEQUENCE [LARGE SCALE GENOMIC DNA]</scope>
    <source>
        <strain evidence="5">T54</strain>
    </source>
</reference>
<dbReference type="EMBL" id="LROM01000068">
    <property type="protein sequence ID" value="OFA04732.1"/>
    <property type="molecule type" value="Genomic_DNA"/>
</dbReference>
<evidence type="ECO:0000256" key="2">
    <source>
        <dbReference type="SAM" id="Coils"/>
    </source>
</evidence>
<dbReference type="Gene3D" id="3.40.50.300">
    <property type="entry name" value="P-loop containing nucleotide triphosphate hydrolases"/>
    <property type="match status" value="2"/>
</dbReference>
<dbReference type="PATRIC" id="fig|762836.4.peg.1688"/>
<evidence type="ECO:0000259" key="3">
    <source>
        <dbReference type="Pfam" id="PF02463"/>
    </source>
</evidence>
<protein>
    <submittedName>
        <fullName evidence="4">Chromosome partition protein Smc</fullName>
    </submittedName>
</protein>
<dbReference type="RefSeq" id="WP_070247331.1">
    <property type="nucleotide sequence ID" value="NZ_LROM01000068.1"/>
</dbReference>
<evidence type="ECO:0000313" key="4">
    <source>
        <dbReference type="EMBL" id="OFA04732.1"/>
    </source>
</evidence>
<dbReference type="SUPFAM" id="SSF52540">
    <property type="entry name" value="P-loop containing nucleoside triphosphate hydrolases"/>
    <property type="match status" value="1"/>
</dbReference>
<name>A0A1E7WY00_9BURK</name>
<dbReference type="InterPro" id="IPR036277">
    <property type="entry name" value="SMC_hinge_sf"/>
</dbReference>
<dbReference type="OrthoDB" id="174137at2"/>
<dbReference type="Pfam" id="PF02463">
    <property type="entry name" value="SMC_N"/>
    <property type="match status" value="1"/>
</dbReference>
<organism evidence="4 5">
    <name type="scientific">Duganella phyllosphaerae</name>
    <dbReference type="NCBI Taxonomy" id="762836"/>
    <lineage>
        <taxon>Bacteria</taxon>
        <taxon>Pseudomonadati</taxon>
        <taxon>Pseudomonadota</taxon>
        <taxon>Betaproteobacteria</taxon>
        <taxon>Burkholderiales</taxon>
        <taxon>Oxalobacteraceae</taxon>
        <taxon>Telluria group</taxon>
        <taxon>Duganella</taxon>
    </lineage>
</organism>
<feature type="coiled-coil region" evidence="2">
    <location>
        <begin position="351"/>
        <end position="378"/>
    </location>
</feature>